<dbReference type="EMBL" id="UHIO01000001">
    <property type="protein sequence ID" value="SUP45064.1"/>
    <property type="molecule type" value="Genomic_DNA"/>
</dbReference>
<dbReference type="RefSeq" id="WP_115311031.1">
    <property type="nucleotide sequence ID" value="NZ_UHIO01000001.1"/>
</dbReference>
<dbReference type="GO" id="GO:0003677">
    <property type="term" value="F:DNA binding"/>
    <property type="evidence" value="ECO:0007669"/>
    <property type="project" value="InterPro"/>
</dbReference>
<protein>
    <submittedName>
        <fullName evidence="2">Uncharacterized protein conserved in bacteria</fullName>
    </submittedName>
</protein>
<keyword evidence="1" id="KW-1133">Transmembrane helix</keyword>
<keyword evidence="1" id="KW-0472">Membrane</keyword>
<organism evidence="2 3">
    <name type="scientific">Veillonella criceti</name>
    <dbReference type="NCBI Taxonomy" id="103891"/>
    <lineage>
        <taxon>Bacteria</taxon>
        <taxon>Bacillati</taxon>
        <taxon>Bacillota</taxon>
        <taxon>Negativicutes</taxon>
        <taxon>Veillonellales</taxon>
        <taxon>Veillonellaceae</taxon>
        <taxon>Veillonella</taxon>
    </lineage>
</organism>
<reference evidence="2 3" key="1">
    <citation type="submission" date="2018-06" db="EMBL/GenBank/DDBJ databases">
        <authorList>
            <consortium name="Pathogen Informatics"/>
            <person name="Doyle S."/>
        </authorList>
    </citation>
    <scope>NUCLEOTIDE SEQUENCE [LARGE SCALE GENOMIC DNA]</scope>
    <source>
        <strain evidence="2 3">NCTC12020</strain>
    </source>
</reference>
<dbReference type="Gene3D" id="1.10.260.40">
    <property type="entry name" value="lambda repressor-like DNA-binding domains"/>
    <property type="match status" value="1"/>
</dbReference>
<dbReference type="AlphaFoldDB" id="A0A380NMY8"/>
<dbReference type="Pfam" id="PF13413">
    <property type="entry name" value="HTH_25"/>
    <property type="match status" value="1"/>
</dbReference>
<proteinExistence type="predicted"/>
<dbReference type="PANTHER" id="PTHR34475">
    <property type="match status" value="1"/>
</dbReference>
<keyword evidence="3" id="KW-1185">Reference proteome</keyword>
<name>A0A380NMY8_9FIRM</name>
<dbReference type="PANTHER" id="PTHR34475:SF1">
    <property type="entry name" value="CYTOSKELETON PROTEIN RODZ"/>
    <property type="match status" value="1"/>
</dbReference>
<dbReference type="Proteomes" id="UP000255367">
    <property type="component" value="Unassembled WGS sequence"/>
</dbReference>
<dbReference type="InterPro" id="IPR010982">
    <property type="entry name" value="Lambda_DNA-bd_dom_sf"/>
</dbReference>
<gene>
    <name evidence="2" type="ORF">NCTC12020_01977</name>
</gene>
<evidence type="ECO:0000256" key="1">
    <source>
        <dbReference type="SAM" id="Phobius"/>
    </source>
</evidence>
<dbReference type="InterPro" id="IPR050400">
    <property type="entry name" value="Bact_Cytoskel_RodZ"/>
</dbReference>
<evidence type="ECO:0000313" key="3">
    <source>
        <dbReference type="Proteomes" id="UP000255367"/>
    </source>
</evidence>
<keyword evidence="1" id="KW-0812">Transmembrane</keyword>
<evidence type="ECO:0000313" key="2">
    <source>
        <dbReference type="EMBL" id="SUP45064.1"/>
    </source>
</evidence>
<accession>A0A380NMY8</accession>
<feature type="transmembrane region" description="Helical" evidence="1">
    <location>
        <begin position="130"/>
        <end position="148"/>
    </location>
</feature>
<sequence>MSTIGEELRRERNRRGLTIKDIEQVLHIRSAYLEAIEEDNYKIIPGDVYVKGFIGNYADLLGLERHRMIDRYKSLIGEPLGVPLRRMKPRKLAPHEEVEREVDKVVPRSKRLSYTSRQQRRQKTLAQERLAVGVIIFCIIVFLGWLFFV</sequence>
<dbReference type="OrthoDB" id="9797543at2"/>